<keyword evidence="3" id="KW-0949">S-adenosyl-L-methionine</keyword>
<dbReference type="GO" id="GO:0008168">
    <property type="term" value="F:methyltransferase activity"/>
    <property type="evidence" value="ECO:0007669"/>
    <property type="project" value="UniProtKB-KW"/>
</dbReference>
<dbReference type="PANTHER" id="PTHR47441">
    <property type="match status" value="1"/>
</dbReference>
<dbReference type="EMBL" id="JBJXBP010000007">
    <property type="protein sequence ID" value="KAL3820946.1"/>
    <property type="molecule type" value="Genomic_DNA"/>
</dbReference>
<dbReference type="Gene3D" id="3.40.50.150">
    <property type="entry name" value="Vaccinia Virus protein VP39"/>
    <property type="match status" value="1"/>
</dbReference>
<dbReference type="InterPro" id="IPR029063">
    <property type="entry name" value="SAM-dependent_MTases_sf"/>
</dbReference>
<evidence type="ECO:0000313" key="5">
    <source>
        <dbReference type="Proteomes" id="UP001634393"/>
    </source>
</evidence>
<dbReference type="PANTHER" id="PTHR47441:SF3">
    <property type="entry name" value="RELEASE FACTOR GLUTAMINE METHYLTRANSFERASE"/>
    <property type="match status" value="1"/>
</dbReference>
<protein>
    <submittedName>
        <fullName evidence="4">Uncharacterized protein</fullName>
    </submittedName>
</protein>
<dbReference type="GO" id="GO:0032259">
    <property type="term" value="P:methylation"/>
    <property type="evidence" value="ECO:0007669"/>
    <property type="project" value="UniProtKB-KW"/>
</dbReference>
<reference evidence="4 5" key="1">
    <citation type="submission" date="2024-12" db="EMBL/GenBank/DDBJ databases">
        <title>The unique morphological basis and parallel evolutionary history of personate flowers in Penstemon.</title>
        <authorList>
            <person name="Depatie T.H."/>
            <person name="Wessinger C.A."/>
        </authorList>
    </citation>
    <scope>NUCLEOTIDE SEQUENCE [LARGE SCALE GENOMIC DNA]</scope>
    <source>
        <strain evidence="4">WTNN_2</strain>
        <tissue evidence="4">Leaf</tissue>
    </source>
</reference>
<evidence type="ECO:0000313" key="4">
    <source>
        <dbReference type="EMBL" id="KAL3820946.1"/>
    </source>
</evidence>
<gene>
    <name evidence="4" type="ORF">ACJIZ3_006851</name>
</gene>
<evidence type="ECO:0000256" key="1">
    <source>
        <dbReference type="ARBA" id="ARBA00022603"/>
    </source>
</evidence>
<evidence type="ECO:0000256" key="2">
    <source>
        <dbReference type="ARBA" id="ARBA00022679"/>
    </source>
</evidence>
<name>A0ABD3S955_9LAMI</name>
<keyword evidence="1" id="KW-0489">Methyltransferase</keyword>
<dbReference type="SUPFAM" id="SSF53335">
    <property type="entry name" value="S-adenosyl-L-methionine-dependent methyltransferases"/>
    <property type="match status" value="1"/>
</dbReference>
<dbReference type="Proteomes" id="UP001634393">
    <property type="component" value="Unassembled WGS sequence"/>
</dbReference>
<accession>A0ABD3S955</accession>
<dbReference type="InterPro" id="IPR052663">
    <property type="entry name" value="RF_glutamine_MTase_cyano"/>
</dbReference>
<keyword evidence="5" id="KW-1185">Reference proteome</keyword>
<dbReference type="Pfam" id="PF06325">
    <property type="entry name" value="PrmA"/>
    <property type="match status" value="1"/>
</dbReference>
<proteinExistence type="predicted"/>
<evidence type="ECO:0000256" key="3">
    <source>
        <dbReference type="ARBA" id="ARBA00022691"/>
    </source>
</evidence>
<dbReference type="NCBIfam" id="TIGR00536">
    <property type="entry name" value="hemK_fam"/>
    <property type="match status" value="1"/>
</dbReference>
<dbReference type="InterPro" id="IPR004556">
    <property type="entry name" value="HemK-like"/>
</dbReference>
<organism evidence="4 5">
    <name type="scientific">Penstemon smallii</name>
    <dbReference type="NCBI Taxonomy" id="265156"/>
    <lineage>
        <taxon>Eukaryota</taxon>
        <taxon>Viridiplantae</taxon>
        <taxon>Streptophyta</taxon>
        <taxon>Embryophyta</taxon>
        <taxon>Tracheophyta</taxon>
        <taxon>Spermatophyta</taxon>
        <taxon>Magnoliopsida</taxon>
        <taxon>eudicotyledons</taxon>
        <taxon>Gunneridae</taxon>
        <taxon>Pentapetalae</taxon>
        <taxon>asterids</taxon>
        <taxon>lamiids</taxon>
        <taxon>Lamiales</taxon>
        <taxon>Plantaginaceae</taxon>
        <taxon>Cheloneae</taxon>
        <taxon>Penstemon</taxon>
    </lineage>
</organism>
<dbReference type="CDD" id="cd02440">
    <property type="entry name" value="AdoMet_MTases"/>
    <property type="match status" value="1"/>
</dbReference>
<keyword evidence="2" id="KW-0808">Transferase</keyword>
<sequence>MKSSSFTRASLSSILQPHFSLRSNPVRPISCSAASPKPRTPLYLRPPTFQSTLSELKKWHNWAKNQSTSVGSTFLNIDNGPDSTLLHRELNWLIEDALEKPTILSPPNHNNNYEAANAVSLRVCLDDLYELWKQRIEERRPFQYVVGCEHWRDLVLSVEEGVLIPRPETEIIVDLVDDVVKGNEELGNGLWADLGTGSGALAIGVARIFSGLGGCGRVVATDLSPVAVSVASYNVQRYNLQDRVEVRQGSWFDPLKDVEGDLSGFVSNPPYIPSEDINGLQAEVSKHEPRLALDGGTNGMNDLLHLCKGAASMLRAGGFFAFETNGETQSKFLVDYMDTKMKGSFHRMSIVSDFAGVQRFVTGYRA</sequence>
<comment type="caution">
    <text evidence="4">The sequence shown here is derived from an EMBL/GenBank/DDBJ whole genome shotgun (WGS) entry which is preliminary data.</text>
</comment>
<dbReference type="AlphaFoldDB" id="A0ABD3S955"/>